<dbReference type="EMBL" id="JAODIM010000043">
    <property type="protein sequence ID" value="MCU5779311.1"/>
    <property type="molecule type" value="Genomic_DNA"/>
</dbReference>
<organism evidence="1 2">
    <name type="scientific">Winslowiella arboricola</name>
    <dbReference type="NCBI Taxonomy" id="2978220"/>
    <lineage>
        <taxon>Bacteria</taxon>
        <taxon>Pseudomonadati</taxon>
        <taxon>Pseudomonadota</taxon>
        <taxon>Gammaproteobacteria</taxon>
        <taxon>Enterobacterales</taxon>
        <taxon>Erwiniaceae</taxon>
        <taxon>Winslowiella</taxon>
    </lineage>
</organism>
<accession>A0A9J6PZ78</accession>
<sequence length="58" mass="6509">MELDKLNEAIARIQFIADVALIAQCKPDELKLAMSLVGDLAREIDTSRLQDAIFYQAE</sequence>
<comment type="caution">
    <text evidence="1">The sequence shown here is derived from an EMBL/GenBank/DDBJ whole genome shotgun (WGS) entry which is preliminary data.</text>
</comment>
<keyword evidence="2" id="KW-1185">Reference proteome</keyword>
<name>A0A9J6PZ78_9GAMM</name>
<evidence type="ECO:0000313" key="1">
    <source>
        <dbReference type="EMBL" id="MCU5779311.1"/>
    </source>
</evidence>
<gene>
    <name evidence="1" type="ORF">N5923_17645</name>
</gene>
<dbReference type="Proteomes" id="UP001064262">
    <property type="component" value="Unassembled WGS sequence"/>
</dbReference>
<evidence type="ECO:0000313" key="2">
    <source>
        <dbReference type="Proteomes" id="UP001064262"/>
    </source>
</evidence>
<dbReference type="AlphaFoldDB" id="A0A9J6PZ78"/>
<reference evidence="1" key="1">
    <citation type="submission" date="2022-09" db="EMBL/GenBank/DDBJ databases">
        <title>Winslowiella arboricola sp. nov., isolated from bleeding cankers on broadleaf hosts.</title>
        <authorList>
            <person name="Brady C."/>
            <person name="Kaur S."/>
            <person name="Crampton B."/>
            <person name="Maddock D."/>
            <person name="Arnold D."/>
            <person name="Denman S."/>
        </authorList>
    </citation>
    <scope>NUCLEOTIDE SEQUENCE</scope>
    <source>
        <strain evidence="1">BAC 15a-03b</strain>
    </source>
</reference>
<protein>
    <submittedName>
        <fullName evidence="1">Uncharacterized protein</fullName>
    </submittedName>
</protein>
<proteinExistence type="predicted"/>
<dbReference type="RefSeq" id="WP_267145058.1">
    <property type="nucleotide sequence ID" value="NZ_JAODIL010000082.1"/>
</dbReference>